<evidence type="ECO:0000313" key="3">
    <source>
        <dbReference type="EMBL" id="QCI67025.1"/>
    </source>
</evidence>
<evidence type="ECO:0000256" key="2">
    <source>
        <dbReference type="SAM" id="SignalP"/>
    </source>
</evidence>
<dbReference type="AlphaFoldDB" id="A0A4D7B7S1"/>
<organism evidence="3 4">
    <name type="scientific">Phreatobacter stygius</name>
    <dbReference type="NCBI Taxonomy" id="1940610"/>
    <lineage>
        <taxon>Bacteria</taxon>
        <taxon>Pseudomonadati</taxon>
        <taxon>Pseudomonadota</taxon>
        <taxon>Alphaproteobacteria</taxon>
        <taxon>Hyphomicrobiales</taxon>
        <taxon>Phreatobacteraceae</taxon>
        <taxon>Phreatobacter</taxon>
    </lineage>
</organism>
<evidence type="ECO:0000256" key="1">
    <source>
        <dbReference type="SAM" id="MobiDB-lite"/>
    </source>
</evidence>
<feature type="signal peptide" evidence="2">
    <location>
        <begin position="1"/>
        <end position="20"/>
    </location>
</feature>
<protein>
    <submittedName>
        <fullName evidence="3">Uncharacterized protein</fullName>
    </submittedName>
</protein>
<gene>
    <name evidence="3" type="ORF">E8M01_23920</name>
</gene>
<feature type="chain" id="PRO_5020732125" evidence="2">
    <location>
        <begin position="21"/>
        <end position="70"/>
    </location>
</feature>
<proteinExistence type="predicted"/>
<dbReference type="EMBL" id="CP039690">
    <property type="protein sequence ID" value="QCI67025.1"/>
    <property type="molecule type" value="Genomic_DNA"/>
</dbReference>
<keyword evidence="2" id="KW-0732">Signal</keyword>
<reference evidence="3 4" key="1">
    <citation type="submission" date="2019-04" db="EMBL/GenBank/DDBJ databases">
        <title>Phreatobacter aquaticus sp. nov.</title>
        <authorList>
            <person name="Choi A."/>
        </authorList>
    </citation>
    <scope>NUCLEOTIDE SEQUENCE [LARGE SCALE GENOMIC DNA]</scope>
    <source>
        <strain evidence="3 4">KCTC 52518</strain>
    </source>
</reference>
<name>A0A4D7B7S1_9HYPH</name>
<feature type="region of interest" description="Disordered" evidence="1">
    <location>
        <begin position="46"/>
        <end position="70"/>
    </location>
</feature>
<keyword evidence="4" id="KW-1185">Reference proteome</keyword>
<dbReference type="KEGG" id="pstg:E8M01_23920"/>
<accession>A0A4D7B7S1</accession>
<feature type="compositionally biased region" description="Basic and acidic residues" evidence="1">
    <location>
        <begin position="50"/>
        <end position="60"/>
    </location>
</feature>
<feature type="compositionally biased region" description="Basic residues" evidence="1">
    <location>
        <begin position="61"/>
        <end position="70"/>
    </location>
</feature>
<sequence>MRLPLLVLLCGAAISAPALAQEAGVGNAGSAANYDYSYRFPGDLPSSGYDADRAQTEPSRRPARSSRARH</sequence>
<evidence type="ECO:0000313" key="4">
    <source>
        <dbReference type="Proteomes" id="UP000298781"/>
    </source>
</evidence>
<dbReference type="RefSeq" id="WP_136962463.1">
    <property type="nucleotide sequence ID" value="NZ_CP039690.1"/>
</dbReference>
<dbReference type="Proteomes" id="UP000298781">
    <property type="component" value="Chromosome"/>
</dbReference>